<organism evidence="3 4">
    <name type="scientific">Symbiodinium pilosum</name>
    <name type="common">Dinoflagellate</name>
    <dbReference type="NCBI Taxonomy" id="2952"/>
    <lineage>
        <taxon>Eukaryota</taxon>
        <taxon>Sar</taxon>
        <taxon>Alveolata</taxon>
        <taxon>Dinophyceae</taxon>
        <taxon>Suessiales</taxon>
        <taxon>Symbiodiniaceae</taxon>
        <taxon>Symbiodinium</taxon>
    </lineage>
</organism>
<proteinExistence type="inferred from homology"/>
<sequence>MQEIEKCCKLAGPIDILINNVCVQLEAPCHEHSLEDWNKTLAIGLTSYFLFSKHCLPHMLEKAHGAIVNIASVQGTQSQPRVPAYAAVKGGVLSLTRQLGVEYASKGIRVNSVSPGTIATPLVEGILQRAGSSREVAGRAYPMKRIGEPSEVSKVVLFLASDDASFVTAENITVDGGIMGLGGWATFV</sequence>
<dbReference type="PANTHER" id="PTHR24321:SF8">
    <property type="entry name" value="ESTRADIOL 17-BETA-DEHYDROGENASE 8-RELATED"/>
    <property type="match status" value="1"/>
</dbReference>
<reference evidence="3" key="1">
    <citation type="submission" date="2021-02" db="EMBL/GenBank/DDBJ databases">
        <authorList>
            <person name="Dougan E. K."/>
            <person name="Rhodes N."/>
            <person name="Thang M."/>
            <person name="Chan C."/>
        </authorList>
    </citation>
    <scope>NUCLEOTIDE SEQUENCE</scope>
</reference>
<name>A0A812Y1F5_SYMPI</name>
<evidence type="ECO:0000256" key="1">
    <source>
        <dbReference type="ARBA" id="ARBA00006484"/>
    </source>
</evidence>
<gene>
    <name evidence="3" type="primary">bacC</name>
    <name evidence="3" type="ORF">SPIL2461_LOCUS22068</name>
</gene>
<dbReference type="InterPro" id="IPR002347">
    <property type="entry name" value="SDR_fam"/>
</dbReference>
<dbReference type="EMBL" id="CAJNIZ010046860">
    <property type="protein sequence ID" value="CAE7758047.1"/>
    <property type="molecule type" value="Genomic_DNA"/>
</dbReference>
<keyword evidence="4" id="KW-1185">Reference proteome</keyword>
<keyword evidence="2" id="KW-0560">Oxidoreductase</keyword>
<dbReference type="AlphaFoldDB" id="A0A812Y1F5"/>
<dbReference type="InterPro" id="IPR036291">
    <property type="entry name" value="NAD(P)-bd_dom_sf"/>
</dbReference>
<comment type="similarity">
    <text evidence="1">Belongs to the short-chain dehydrogenases/reductases (SDR) family.</text>
</comment>
<dbReference type="PANTHER" id="PTHR24321">
    <property type="entry name" value="DEHYDROGENASES, SHORT CHAIN"/>
    <property type="match status" value="1"/>
</dbReference>
<dbReference type="OrthoDB" id="47007at2759"/>
<dbReference type="PRINTS" id="PR00080">
    <property type="entry name" value="SDRFAMILY"/>
</dbReference>
<accession>A0A812Y1F5</accession>
<comment type="caution">
    <text evidence="3">The sequence shown here is derived from an EMBL/GenBank/DDBJ whole genome shotgun (WGS) entry which is preliminary data.</text>
</comment>
<dbReference type="CDD" id="cd05233">
    <property type="entry name" value="SDR_c"/>
    <property type="match status" value="1"/>
</dbReference>
<evidence type="ECO:0000313" key="4">
    <source>
        <dbReference type="Proteomes" id="UP000649617"/>
    </source>
</evidence>
<dbReference type="Proteomes" id="UP000649617">
    <property type="component" value="Unassembled WGS sequence"/>
</dbReference>
<evidence type="ECO:0000256" key="2">
    <source>
        <dbReference type="ARBA" id="ARBA00023002"/>
    </source>
</evidence>
<dbReference type="Gene3D" id="3.40.50.720">
    <property type="entry name" value="NAD(P)-binding Rossmann-like Domain"/>
    <property type="match status" value="1"/>
</dbReference>
<dbReference type="SUPFAM" id="SSF51735">
    <property type="entry name" value="NAD(P)-binding Rossmann-fold domains"/>
    <property type="match status" value="1"/>
</dbReference>
<evidence type="ECO:0000313" key="3">
    <source>
        <dbReference type="EMBL" id="CAE7758047.1"/>
    </source>
</evidence>
<protein>
    <submittedName>
        <fullName evidence="3">BacC protein</fullName>
    </submittedName>
</protein>
<dbReference type="Pfam" id="PF13561">
    <property type="entry name" value="adh_short_C2"/>
    <property type="match status" value="1"/>
</dbReference>
<dbReference type="PRINTS" id="PR00081">
    <property type="entry name" value="GDHRDH"/>
</dbReference>
<dbReference type="GO" id="GO:0016491">
    <property type="term" value="F:oxidoreductase activity"/>
    <property type="evidence" value="ECO:0007669"/>
    <property type="project" value="UniProtKB-KW"/>
</dbReference>